<sequence>MTPLEGTPPPPDSGGGDDGGDNAGAESGGGGKGSGAESGGGGKGSGGAKLSAADFLGPVLLSHIEGVRVDARRVVATSAQGEGAEPDVEAVHDFRVALRRLRTLLKPARRLYGKRRLRPIADGLREFARATGTLRDEEVLRETLTDLELGEEARGAVDAWIAQRSRREHEARTHIVELLRHDRPGDAGEQRSDEQRASEGEAARAPGKPRKLRLEPHLARLERRVARGKAKRRGAKALARRAIGDALEDVRALATSDPEDVAAMHALRIRFKRLRYSAETFSALFGERAERTAKSASRLQRRLGQLHDVDEALAQMKDAEGLSPEQRAAVGEALRAERTRIAGKAKEELAQELAALATLWPDEAPQPPSA</sequence>
<feature type="domain" description="CHAD" evidence="2">
    <location>
        <begin position="49"/>
        <end position="361"/>
    </location>
</feature>
<dbReference type="Gene3D" id="1.40.20.10">
    <property type="entry name" value="CHAD domain"/>
    <property type="match status" value="1"/>
</dbReference>
<dbReference type="InterPro" id="IPR038186">
    <property type="entry name" value="CHAD_dom_sf"/>
</dbReference>
<feature type="compositionally biased region" description="Gly residues" evidence="1">
    <location>
        <begin position="26"/>
        <end position="47"/>
    </location>
</feature>
<dbReference type="SMART" id="SM00880">
    <property type="entry name" value="CHAD"/>
    <property type="match status" value="1"/>
</dbReference>
<dbReference type="RefSeq" id="WP_159396621.1">
    <property type="nucleotide sequence ID" value="NZ_CP012673.1"/>
</dbReference>
<dbReference type="PANTHER" id="PTHR39339:SF1">
    <property type="entry name" value="CHAD DOMAIN-CONTAINING PROTEIN"/>
    <property type="match status" value="1"/>
</dbReference>
<feature type="region of interest" description="Disordered" evidence="1">
    <location>
        <begin position="1"/>
        <end position="48"/>
    </location>
</feature>
<feature type="compositionally biased region" description="Pro residues" evidence="1">
    <location>
        <begin position="1"/>
        <end position="12"/>
    </location>
</feature>
<dbReference type="OrthoDB" id="9777271at2"/>
<organism evidence="3 4">
    <name type="scientific">Sorangium cellulosum</name>
    <name type="common">Polyangium cellulosum</name>
    <dbReference type="NCBI Taxonomy" id="56"/>
    <lineage>
        <taxon>Bacteria</taxon>
        <taxon>Pseudomonadati</taxon>
        <taxon>Myxococcota</taxon>
        <taxon>Polyangia</taxon>
        <taxon>Polyangiales</taxon>
        <taxon>Polyangiaceae</taxon>
        <taxon>Sorangium</taxon>
    </lineage>
</organism>
<gene>
    <name evidence="3" type="ORF">SOCE26_006510</name>
</gene>
<dbReference type="PANTHER" id="PTHR39339">
    <property type="entry name" value="SLR1444 PROTEIN"/>
    <property type="match status" value="1"/>
</dbReference>
<proteinExistence type="predicted"/>
<evidence type="ECO:0000313" key="3">
    <source>
        <dbReference type="EMBL" id="AUX39267.1"/>
    </source>
</evidence>
<accession>A0A2L0EJ08</accession>
<dbReference type="PROSITE" id="PS51708">
    <property type="entry name" value="CHAD"/>
    <property type="match status" value="1"/>
</dbReference>
<feature type="compositionally biased region" description="Basic and acidic residues" evidence="1">
    <location>
        <begin position="176"/>
        <end position="202"/>
    </location>
</feature>
<dbReference type="Proteomes" id="UP000238348">
    <property type="component" value="Chromosome"/>
</dbReference>
<evidence type="ECO:0000313" key="4">
    <source>
        <dbReference type="Proteomes" id="UP000238348"/>
    </source>
</evidence>
<feature type="region of interest" description="Disordered" evidence="1">
    <location>
        <begin position="176"/>
        <end position="211"/>
    </location>
</feature>
<dbReference type="AlphaFoldDB" id="A0A2L0EJ08"/>
<dbReference type="Pfam" id="PF05235">
    <property type="entry name" value="CHAD"/>
    <property type="match status" value="1"/>
</dbReference>
<reference evidence="3 4" key="1">
    <citation type="submission" date="2015-09" db="EMBL/GenBank/DDBJ databases">
        <title>Sorangium comparison.</title>
        <authorList>
            <person name="Zaburannyi N."/>
            <person name="Bunk B."/>
            <person name="Overmann J."/>
            <person name="Mueller R."/>
        </authorList>
    </citation>
    <scope>NUCLEOTIDE SEQUENCE [LARGE SCALE GENOMIC DNA]</scope>
    <source>
        <strain evidence="3 4">So ce26</strain>
    </source>
</reference>
<name>A0A2L0EJ08_SORCE</name>
<protein>
    <recommendedName>
        <fullName evidence="2">CHAD domain-containing protein</fullName>
    </recommendedName>
</protein>
<dbReference type="InterPro" id="IPR007899">
    <property type="entry name" value="CHAD_dom"/>
</dbReference>
<dbReference type="EMBL" id="CP012673">
    <property type="protein sequence ID" value="AUX39267.1"/>
    <property type="molecule type" value="Genomic_DNA"/>
</dbReference>
<evidence type="ECO:0000256" key="1">
    <source>
        <dbReference type="SAM" id="MobiDB-lite"/>
    </source>
</evidence>
<evidence type="ECO:0000259" key="2">
    <source>
        <dbReference type="PROSITE" id="PS51708"/>
    </source>
</evidence>